<dbReference type="Pfam" id="PF19567">
    <property type="entry name" value="CpsB_CapC"/>
    <property type="match status" value="1"/>
</dbReference>
<gene>
    <name evidence="6" type="ORF">SAMN05216216_1475</name>
</gene>
<keyword evidence="2 5" id="KW-0378">Hydrolase</keyword>
<dbReference type="STRING" id="576118.SAMN05216216_1475"/>
<sequence length="246" mass="27730">MIDIHNHLLINIDDGPTSKNEAHELLEQAAAQGITNIMVTPHHQVGNWYTPKEKVLEEIKILEAIINDNNIDINVHHGQEIRINEHILEELRDGINTTLNDSRYILVELPFGELPPYYDAVIDELVTHGYTPIIAHPERCQPIVNDIDILYELINKGAVAQVTAGSITGDFGDTLQEIGLKMIEDDLIHIVASDAHDADYRPFKLKEALDVIADKLGSEYADTLVDNAEKIFRDEKIDTKKSIKYI</sequence>
<keyword evidence="7" id="KW-1185">Reference proteome</keyword>
<accession>A0A1G9JCH4</accession>
<evidence type="ECO:0000256" key="1">
    <source>
        <dbReference type="ARBA" id="ARBA00005750"/>
    </source>
</evidence>
<evidence type="ECO:0000256" key="3">
    <source>
        <dbReference type="ARBA" id="ARBA00022912"/>
    </source>
</evidence>
<dbReference type="InterPro" id="IPR016195">
    <property type="entry name" value="Pol/histidinol_Pase-like"/>
</dbReference>
<keyword evidence="3 5" id="KW-0904">Protein phosphatase</keyword>
<dbReference type="EC" id="3.1.3.48" evidence="5"/>
<dbReference type="InterPro" id="IPR016667">
    <property type="entry name" value="Caps_polysacc_synth_CpsB/CapC"/>
</dbReference>
<dbReference type="OrthoDB" id="9788539at2"/>
<evidence type="ECO:0000256" key="2">
    <source>
        <dbReference type="ARBA" id="ARBA00022801"/>
    </source>
</evidence>
<dbReference type="PIRSF" id="PIRSF016557">
    <property type="entry name" value="Caps_synth_CpsB"/>
    <property type="match status" value="1"/>
</dbReference>
<evidence type="ECO:0000256" key="4">
    <source>
        <dbReference type="ARBA" id="ARBA00051722"/>
    </source>
</evidence>
<evidence type="ECO:0000313" key="6">
    <source>
        <dbReference type="EMBL" id="SDL34925.1"/>
    </source>
</evidence>
<dbReference type="PANTHER" id="PTHR39181">
    <property type="entry name" value="TYROSINE-PROTEIN PHOSPHATASE YWQE"/>
    <property type="match status" value="1"/>
</dbReference>
<dbReference type="SUPFAM" id="SSF89550">
    <property type="entry name" value="PHP domain-like"/>
    <property type="match status" value="1"/>
</dbReference>
<comment type="similarity">
    <text evidence="1 5">Belongs to the metallo-dependent hydrolases superfamily. CpsB/CapC family.</text>
</comment>
<dbReference type="AlphaFoldDB" id="A0A1G9JCH4"/>
<protein>
    <recommendedName>
        <fullName evidence="5">Tyrosine-protein phosphatase</fullName>
        <ecNumber evidence="5">3.1.3.48</ecNumber>
    </recommendedName>
</protein>
<evidence type="ECO:0000256" key="5">
    <source>
        <dbReference type="PIRNR" id="PIRNR016557"/>
    </source>
</evidence>
<proteinExistence type="inferred from homology"/>
<dbReference type="Gene3D" id="3.20.20.140">
    <property type="entry name" value="Metal-dependent hydrolases"/>
    <property type="match status" value="1"/>
</dbReference>
<organism evidence="6 7">
    <name type="scientific">Lacicoccus qingdaonensis</name>
    <dbReference type="NCBI Taxonomy" id="576118"/>
    <lineage>
        <taxon>Bacteria</taxon>
        <taxon>Bacillati</taxon>
        <taxon>Bacillota</taxon>
        <taxon>Bacilli</taxon>
        <taxon>Bacillales</taxon>
        <taxon>Salinicoccaceae</taxon>
        <taxon>Lacicoccus</taxon>
    </lineage>
</organism>
<reference evidence="7" key="1">
    <citation type="submission" date="2016-10" db="EMBL/GenBank/DDBJ databases">
        <authorList>
            <person name="Varghese N."/>
            <person name="Submissions S."/>
        </authorList>
    </citation>
    <scope>NUCLEOTIDE SEQUENCE [LARGE SCALE GENOMIC DNA]</scope>
    <source>
        <strain evidence="7">CGMCC 1.8895</strain>
    </source>
</reference>
<evidence type="ECO:0000313" key="7">
    <source>
        <dbReference type="Proteomes" id="UP000199008"/>
    </source>
</evidence>
<dbReference type="PANTHER" id="PTHR39181:SF1">
    <property type="entry name" value="TYROSINE-PROTEIN PHOSPHATASE YWQE"/>
    <property type="match status" value="1"/>
</dbReference>
<dbReference type="GO" id="GO:0004725">
    <property type="term" value="F:protein tyrosine phosphatase activity"/>
    <property type="evidence" value="ECO:0007669"/>
    <property type="project" value="UniProtKB-UniRule"/>
</dbReference>
<name>A0A1G9JCH4_9BACL</name>
<comment type="catalytic activity">
    <reaction evidence="4 5">
        <text>O-phospho-L-tyrosyl-[protein] + H2O = L-tyrosyl-[protein] + phosphate</text>
        <dbReference type="Rhea" id="RHEA:10684"/>
        <dbReference type="Rhea" id="RHEA-COMP:10136"/>
        <dbReference type="Rhea" id="RHEA-COMP:20101"/>
        <dbReference type="ChEBI" id="CHEBI:15377"/>
        <dbReference type="ChEBI" id="CHEBI:43474"/>
        <dbReference type="ChEBI" id="CHEBI:46858"/>
        <dbReference type="ChEBI" id="CHEBI:61978"/>
        <dbReference type="EC" id="3.1.3.48"/>
    </reaction>
</comment>
<dbReference type="EMBL" id="FNFY01000047">
    <property type="protein sequence ID" value="SDL34925.1"/>
    <property type="molecule type" value="Genomic_DNA"/>
</dbReference>
<dbReference type="Proteomes" id="UP000199008">
    <property type="component" value="Unassembled WGS sequence"/>
</dbReference>
<dbReference type="GO" id="GO:0030145">
    <property type="term" value="F:manganese ion binding"/>
    <property type="evidence" value="ECO:0007669"/>
    <property type="project" value="UniProtKB-UniRule"/>
</dbReference>